<dbReference type="AlphaFoldDB" id="A0AAD5KC67"/>
<protein>
    <submittedName>
        <fullName evidence="1">Uncharacterized protein</fullName>
    </submittedName>
</protein>
<reference evidence="1" key="1">
    <citation type="journal article" date="2022" name="IScience">
        <title>Evolution of zygomycete secretomes and the origins of terrestrial fungal ecologies.</title>
        <authorList>
            <person name="Chang Y."/>
            <person name="Wang Y."/>
            <person name="Mondo S."/>
            <person name="Ahrendt S."/>
            <person name="Andreopoulos W."/>
            <person name="Barry K."/>
            <person name="Beard J."/>
            <person name="Benny G.L."/>
            <person name="Blankenship S."/>
            <person name="Bonito G."/>
            <person name="Cuomo C."/>
            <person name="Desiro A."/>
            <person name="Gervers K.A."/>
            <person name="Hundley H."/>
            <person name="Kuo A."/>
            <person name="LaButti K."/>
            <person name="Lang B.F."/>
            <person name="Lipzen A."/>
            <person name="O'Donnell K."/>
            <person name="Pangilinan J."/>
            <person name="Reynolds N."/>
            <person name="Sandor L."/>
            <person name="Smith M.E."/>
            <person name="Tsang A."/>
            <person name="Grigoriev I.V."/>
            <person name="Stajich J.E."/>
            <person name="Spatafora J.W."/>
        </authorList>
    </citation>
    <scope>NUCLEOTIDE SEQUENCE</scope>
    <source>
        <strain evidence="1">RSA 2281</strain>
    </source>
</reference>
<evidence type="ECO:0000313" key="1">
    <source>
        <dbReference type="EMBL" id="KAI9265249.1"/>
    </source>
</evidence>
<sequence>MKRFIVIVTSIYINFIIIRVLKDVYCCARSGACSVAYFFFLCGTCGRNLCTCLVGILMLQPNEWYEKEVVGLEREGISYRREKAREMKSFFYIPCNFFFF</sequence>
<name>A0AAD5KC67_9FUNG</name>
<gene>
    <name evidence="1" type="ORF">BDA99DRAFT_508125</name>
</gene>
<reference evidence="1" key="2">
    <citation type="submission" date="2023-02" db="EMBL/GenBank/DDBJ databases">
        <authorList>
            <consortium name="DOE Joint Genome Institute"/>
            <person name="Mondo S.J."/>
            <person name="Chang Y."/>
            <person name="Wang Y."/>
            <person name="Ahrendt S."/>
            <person name="Andreopoulos W."/>
            <person name="Barry K."/>
            <person name="Beard J."/>
            <person name="Benny G.L."/>
            <person name="Blankenship S."/>
            <person name="Bonito G."/>
            <person name="Cuomo C."/>
            <person name="Desiro A."/>
            <person name="Gervers K.A."/>
            <person name="Hundley H."/>
            <person name="Kuo A."/>
            <person name="LaButti K."/>
            <person name="Lang B.F."/>
            <person name="Lipzen A."/>
            <person name="O'Donnell K."/>
            <person name="Pangilinan J."/>
            <person name="Reynolds N."/>
            <person name="Sandor L."/>
            <person name="Smith M.W."/>
            <person name="Tsang A."/>
            <person name="Grigoriev I.V."/>
            <person name="Stajich J.E."/>
            <person name="Spatafora J.W."/>
        </authorList>
    </citation>
    <scope>NUCLEOTIDE SEQUENCE</scope>
    <source>
        <strain evidence="1">RSA 2281</strain>
    </source>
</reference>
<accession>A0AAD5KC67</accession>
<proteinExistence type="predicted"/>
<dbReference type="Proteomes" id="UP001209540">
    <property type="component" value="Unassembled WGS sequence"/>
</dbReference>
<dbReference type="EMBL" id="JAIXMP010000011">
    <property type="protein sequence ID" value="KAI9265249.1"/>
    <property type="molecule type" value="Genomic_DNA"/>
</dbReference>
<keyword evidence="2" id="KW-1185">Reference proteome</keyword>
<evidence type="ECO:0000313" key="2">
    <source>
        <dbReference type="Proteomes" id="UP001209540"/>
    </source>
</evidence>
<organism evidence="1 2">
    <name type="scientific">Phascolomyces articulosus</name>
    <dbReference type="NCBI Taxonomy" id="60185"/>
    <lineage>
        <taxon>Eukaryota</taxon>
        <taxon>Fungi</taxon>
        <taxon>Fungi incertae sedis</taxon>
        <taxon>Mucoromycota</taxon>
        <taxon>Mucoromycotina</taxon>
        <taxon>Mucoromycetes</taxon>
        <taxon>Mucorales</taxon>
        <taxon>Lichtheimiaceae</taxon>
        <taxon>Phascolomyces</taxon>
    </lineage>
</organism>
<comment type="caution">
    <text evidence="1">The sequence shown here is derived from an EMBL/GenBank/DDBJ whole genome shotgun (WGS) entry which is preliminary data.</text>
</comment>